<reference evidence="2 3" key="1">
    <citation type="submission" date="2018-10" db="EMBL/GenBank/DDBJ databases">
        <title>Genomic Encyclopedia of Archaeal and Bacterial Type Strains, Phase II (KMG-II): from individual species to whole genera.</title>
        <authorList>
            <person name="Goeker M."/>
        </authorList>
    </citation>
    <scope>NUCLEOTIDE SEQUENCE [LARGE SCALE GENOMIC DNA]</scope>
    <source>
        <strain evidence="2 3">DSM 43383</strain>
    </source>
</reference>
<name>A0A495QH00_9ACTN</name>
<dbReference type="RefSeq" id="WP_199487592.1">
    <property type="nucleotide sequence ID" value="NZ_RBWU01000006.1"/>
</dbReference>
<dbReference type="AlphaFoldDB" id="A0A495QH00"/>
<keyword evidence="3" id="KW-1185">Reference proteome</keyword>
<organism evidence="2 3">
    <name type="scientific">Actinomadura pelletieri DSM 43383</name>
    <dbReference type="NCBI Taxonomy" id="1120940"/>
    <lineage>
        <taxon>Bacteria</taxon>
        <taxon>Bacillati</taxon>
        <taxon>Actinomycetota</taxon>
        <taxon>Actinomycetes</taxon>
        <taxon>Streptosporangiales</taxon>
        <taxon>Thermomonosporaceae</taxon>
        <taxon>Actinomadura</taxon>
    </lineage>
</organism>
<dbReference type="EMBL" id="RBWU01000006">
    <property type="protein sequence ID" value="RKS70991.1"/>
    <property type="molecule type" value="Genomic_DNA"/>
</dbReference>
<dbReference type="Proteomes" id="UP000274601">
    <property type="component" value="Unassembled WGS sequence"/>
</dbReference>
<evidence type="ECO:0008006" key="4">
    <source>
        <dbReference type="Google" id="ProtNLM"/>
    </source>
</evidence>
<sequence>MARTGDDRLSDLRSGMATLEAETFEIRDHVEATEDLLGWTSCDCSTSTGSSTSSTSTSSSTTSCTSTASCA</sequence>
<evidence type="ECO:0000313" key="2">
    <source>
        <dbReference type="EMBL" id="RKS70991.1"/>
    </source>
</evidence>
<feature type="region of interest" description="Disordered" evidence="1">
    <location>
        <begin position="45"/>
        <end position="71"/>
    </location>
</feature>
<evidence type="ECO:0000256" key="1">
    <source>
        <dbReference type="SAM" id="MobiDB-lite"/>
    </source>
</evidence>
<gene>
    <name evidence="2" type="ORF">BZB76_5471</name>
</gene>
<comment type="caution">
    <text evidence="2">The sequence shown here is derived from an EMBL/GenBank/DDBJ whole genome shotgun (WGS) entry which is preliminary data.</text>
</comment>
<protein>
    <recommendedName>
        <fullName evidence="4">Thiazolylpeptide-type bacteriocin</fullName>
    </recommendedName>
</protein>
<proteinExistence type="predicted"/>
<accession>A0A495QH00</accession>
<evidence type="ECO:0000313" key="3">
    <source>
        <dbReference type="Proteomes" id="UP000274601"/>
    </source>
</evidence>